<evidence type="ECO:0000256" key="3">
    <source>
        <dbReference type="ARBA" id="ARBA00022552"/>
    </source>
</evidence>
<dbReference type="PANTHER" id="PTHR15341:SF3">
    <property type="entry name" value="NUCLEAR NUCLEIC ACID-BINDING PROTEIN C1D"/>
    <property type="match status" value="1"/>
</dbReference>
<keyword evidence="8" id="KW-1185">Reference proteome</keyword>
<dbReference type="EMBL" id="FN668638">
    <property type="protein sequence ID" value="CBK19900.2"/>
    <property type="molecule type" value="Genomic_DNA"/>
</dbReference>
<evidence type="ECO:0000313" key="8">
    <source>
        <dbReference type="Proteomes" id="UP000008312"/>
    </source>
</evidence>
<gene>
    <name evidence="7" type="ORF">GSBLH_T00000308001</name>
</gene>
<dbReference type="GeneID" id="24917622"/>
<dbReference type="FunCoup" id="D8LVR1">
    <property type="interactions" value="69"/>
</dbReference>
<sequence length="104" mass="12007">MVQINSVVEGVTDKSLTERMTDMSYLESAQMHLMMAEISINLFYSYLRSKGVDVENHPIKREMERLEKYKEKVREVVEGKQKPSMRIDTEATARIIQHSLGGSQ</sequence>
<dbReference type="InterPro" id="IPR007146">
    <property type="entry name" value="Sas10/Utp3/C1D"/>
</dbReference>
<dbReference type="GO" id="GO:0010468">
    <property type="term" value="P:regulation of gene expression"/>
    <property type="evidence" value="ECO:0007669"/>
    <property type="project" value="TreeGrafter"/>
</dbReference>
<dbReference type="InParanoid" id="D8LVR1"/>
<keyword evidence="3 6" id="KW-0698">rRNA processing</keyword>
<evidence type="ECO:0000256" key="5">
    <source>
        <dbReference type="ARBA" id="ARBA00023242"/>
    </source>
</evidence>
<dbReference type="GO" id="GO:0000460">
    <property type="term" value="P:maturation of 5.8S rRNA"/>
    <property type="evidence" value="ECO:0007669"/>
    <property type="project" value="TreeGrafter"/>
</dbReference>
<dbReference type="GO" id="GO:0005737">
    <property type="term" value="C:cytoplasm"/>
    <property type="evidence" value="ECO:0007669"/>
    <property type="project" value="UniProtKB-SubCell"/>
</dbReference>
<dbReference type="GO" id="GO:0005730">
    <property type="term" value="C:nucleolus"/>
    <property type="evidence" value="ECO:0007669"/>
    <property type="project" value="UniProtKB-SubCell"/>
</dbReference>
<protein>
    <recommendedName>
        <fullName evidence="6">Nuclear nucleic acid-binding protein C1D</fullName>
    </recommendedName>
</protein>
<comment type="similarity">
    <text evidence="2 6">Belongs to the C1D family.</text>
</comment>
<organism evidence="7">
    <name type="scientific">Blastocystis hominis</name>
    <dbReference type="NCBI Taxonomy" id="12968"/>
    <lineage>
        <taxon>Eukaryota</taxon>
        <taxon>Sar</taxon>
        <taxon>Stramenopiles</taxon>
        <taxon>Bigyra</taxon>
        <taxon>Opalozoa</taxon>
        <taxon>Opalinata</taxon>
        <taxon>Blastocystidae</taxon>
        <taxon>Blastocystis</taxon>
    </lineage>
</organism>
<dbReference type="GO" id="GO:0000178">
    <property type="term" value="C:exosome (RNase complex)"/>
    <property type="evidence" value="ECO:0007669"/>
    <property type="project" value="TreeGrafter"/>
</dbReference>
<reference evidence="7" key="1">
    <citation type="submission" date="2010-02" db="EMBL/GenBank/DDBJ databases">
        <title>Sequencing and annotation of the Blastocystis hominis genome.</title>
        <authorList>
            <person name="Wincker P."/>
        </authorList>
    </citation>
    <scope>NUCLEOTIDE SEQUENCE</scope>
    <source>
        <strain evidence="7">Singapore isolate B</strain>
    </source>
</reference>
<name>D8LVR1_BLAHO</name>
<dbReference type="GO" id="GO:0003723">
    <property type="term" value="F:RNA binding"/>
    <property type="evidence" value="ECO:0007669"/>
    <property type="project" value="UniProtKB-UniRule"/>
</dbReference>
<keyword evidence="4 6" id="KW-0694">RNA-binding</keyword>
<dbReference type="InterPro" id="IPR011082">
    <property type="entry name" value="Exosome-assoc_fac/DNA_repair"/>
</dbReference>
<evidence type="ECO:0000256" key="6">
    <source>
        <dbReference type="RuleBase" id="RU368003"/>
    </source>
</evidence>
<comment type="subunit">
    <text evidence="6">Monomer and homodimer.</text>
</comment>
<dbReference type="Pfam" id="PF04000">
    <property type="entry name" value="Sas10_Utp3"/>
    <property type="match status" value="1"/>
</dbReference>
<evidence type="ECO:0000256" key="1">
    <source>
        <dbReference type="ARBA" id="ARBA00004123"/>
    </source>
</evidence>
<proteinExistence type="inferred from homology"/>
<accession>D8LVR1</accession>
<keyword evidence="6" id="KW-0238">DNA-binding</keyword>
<dbReference type="PANTHER" id="PTHR15341">
    <property type="entry name" value="SUN-COR STEROID HORMONE RECEPTOR CO-REPRESSOR"/>
    <property type="match status" value="1"/>
</dbReference>
<comment type="function">
    <text evidence="6">Plays a role in the recruitment of the exosome to pre-rRNA to mediate the 3'-5' end processing of the 5.8S rRNA.</text>
</comment>
<dbReference type="Proteomes" id="UP000008312">
    <property type="component" value="Unassembled WGS sequence"/>
</dbReference>
<dbReference type="GO" id="GO:0003677">
    <property type="term" value="F:DNA binding"/>
    <property type="evidence" value="ECO:0007669"/>
    <property type="project" value="UniProtKB-KW"/>
</dbReference>
<keyword evidence="6" id="KW-0963">Cytoplasm</keyword>
<dbReference type="OrthoDB" id="10261072at2759"/>
<dbReference type="AlphaFoldDB" id="D8LVR1"/>
<dbReference type="RefSeq" id="XP_012893948.1">
    <property type="nucleotide sequence ID" value="XM_013038494.1"/>
</dbReference>
<evidence type="ECO:0000313" key="7">
    <source>
        <dbReference type="EMBL" id="CBK19900.2"/>
    </source>
</evidence>
<evidence type="ECO:0000256" key="2">
    <source>
        <dbReference type="ARBA" id="ARBA00009154"/>
    </source>
</evidence>
<comment type="subcellular location">
    <subcellularLocation>
        <location evidence="6">Cytoplasm</location>
    </subcellularLocation>
    <subcellularLocation>
        <location evidence="6">Nucleus</location>
        <location evidence="6">Nucleolus</location>
    </subcellularLocation>
    <subcellularLocation>
        <location evidence="1 6">Nucleus</location>
    </subcellularLocation>
</comment>
<keyword evidence="5 6" id="KW-0539">Nucleus</keyword>
<evidence type="ECO:0000256" key="4">
    <source>
        <dbReference type="ARBA" id="ARBA00022884"/>
    </source>
</evidence>